<dbReference type="Proteomes" id="UP000239561">
    <property type="component" value="Unassembled WGS sequence"/>
</dbReference>
<evidence type="ECO:0000313" key="4">
    <source>
        <dbReference type="Proteomes" id="UP000239561"/>
    </source>
</evidence>
<accession>A0A2S7DNE7</accession>
<sequence length="208" mass="22582">MRHYLRDTRDESWQFIQAEAASRPGLIQALGAAGMSKVCKILGFVRGVLGLGQPDAASKFEQAQDEPLFMAMPKGELAHAARAAHGSLSHFRRLLADGIPADVSPLVKTYISHPAVGGMWLWLSVESATPSGFNASVFEAPPEFTDLSPGTREFVPESEVADWALVSSGVMHGGYSLRIQRSRLPAAEREPFDRYIGVNSYAPLPAPY</sequence>
<dbReference type="Pfam" id="PF10077">
    <property type="entry name" value="DUF2314"/>
    <property type="match status" value="1"/>
</dbReference>
<evidence type="ECO:0000313" key="5">
    <source>
        <dbReference type="Proteomes" id="UP001214201"/>
    </source>
</evidence>
<protein>
    <submittedName>
        <fullName evidence="3">DUF2314 domain-containing protein</fullName>
    </submittedName>
</protein>
<dbReference type="InterPro" id="IPR018756">
    <property type="entry name" value="DUF2314"/>
</dbReference>
<dbReference type="RefSeq" id="WP_104604313.1">
    <property type="nucleotide sequence ID" value="NZ_CP082213.1"/>
</dbReference>
<dbReference type="EMBL" id="MDED01000029">
    <property type="protein sequence ID" value="PPU75333.1"/>
    <property type="molecule type" value="Genomic_DNA"/>
</dbReference>
<proteinExistence type="predicted"/>
<dbReference type="EMBL" id="CP082214">
    <property type="protein sequence ID" value="WDM70017.1"/>
    <property type="molecule type" value="Genomic_DNA"/>
</dbReference>
<reference evidence="3 5" key="2">
    <citation type="submission" date="2021-08" db="EMBL/GenBank/DDBJ databases">
        <title>Genome sequences of Xanthomonas cucurbitae isolates from 5 Midwestern US states.</title>
        <authorList>
            <person name="Hind S.R."/>
        </authorList>
    </citation>
    <scope>NUCLEOTIDE SEQUENCE [LARGE SCALE GENOMIC DNA]</scope>
    <source>
        <strain evidence="3 5">OH_261</strain>
    </source>
</reference>
<dbReference type="AlphaFoldDB" id="A0A2S7DNE7"/>
<reference evidence="2 4" key="1">
    <citation type="submission" date="2016-08" db="EMBL/GenBank/DDBJ databases">
        <authorList>
            <person name="Seilhamer J.J."/>
        </authorList>
    </citation>
    <scope>NUCLEOTIDE SEQUENCE [LARGE SCALE GENOMIC DNA]</scope>
    <source>
        <strain evidence="2 4">CFBP2542</strain>
    </source>
</reference>
<evidence type="ECO:0000313" key="2">
    <source>
        <dbReference type="EMBL" id="PPU75333.1"/>
    </source>
</evidence>
<evidence type="ECO:0000259" key="1">
    <source>
        <dbReference type="Pfam" id="PF10077"/>
    </source>
</evidence>
<gene>
    <name evidence="3" type="ORF">K6978_11105</name>
    <name evidence="2" type="ORF">XcuCFBP2542_14530</name>
</gene>
<feature type="domain" description="DUF2314" evidence="1">
    <location>
        <begin position="77"/>
        <end position="198"/>
    </location>
</feature>
<dbReference type="Proteomes" id="UP001214201">
    <property type="component" value="Chromosome"/>
</dbReference>
<name>A0A2S7DNE7_9XANT</name>
<evidence type="ECO:0000313" key="3">
    <source>
        <dbReference type="EMBL" id="WDM70017.1"/>
    </source>
</evidence>
<organism evidence="2 4">
    <name type="scientific">Xanthomonas cucurbitae</name>
    <dbReference type="NCBI Taxonomy" id="56453"/>
    <lineage>
        <taxon>Bacteria</taxon>
        <taxon>Pseudomonadati</taxon>
        <taxon>Pseudomonadota</taxon>
        <taxon>Gammaproteobacteria</taxon>
        <taxon>Lysobacterales</taxon>
        <taxon>Lysobacteraceae</taxon>
        <taxon>Xanthomonas</taxon>
    </lineage>
</organism>
<keyword evidence="5" id="KW-1185">Reference proteome</keyword>